<evidence type="ECO:0008006" key="4">
    <source>
        <dbReference type="Google" id="ProtNLM"/>
    </source>
</evidence>
<accession>A0ABY8UEE8</accession>
<feature type="region of interest" description="Disordered" evidence="1">
    <location>
        <begin position="212"/>
        <end position="294"/>
    </location>
</feature>
<dbReference type="Proteomes" id="UP001244341">
    <property type="component" value="Chromosome 11b"/>
</dbReference>
<sequence>MASSSSLHDGAPSPLDSALLHLAGAALQYLEAELSQASTVGAAAAPAAGAGSWLPAAPGSEFIGSIDDGAWEEEEEGHALLCGSSEWGCSDDGLVEHAAQQQPQQQQEPVATTVAAGEPASPVQQQQCGFFTSPASTESAEQAAMAGAEAPQQSVMLTESSAGGQTSEQGVSAAPSFAEEGKAAVAGPAVLASEPTCGSTAGFVQAGLEEQTNACCSRNSSSRSRRSSSSSSSSNSNTSPCTADNRFEVEELQQEAISTEAAADTPVALSAPLSLAEQPDQQQQHQHEELLPASRSWAAAEQLLGMVGRTQQHSPDRAGGLGAAAPGWAGQHTCQQAAARQQGAG</sequence>
<dbReference type="EMBL" id="CP126218">
    <property type="protein sequence ID" value="WIA19550.1"/>
    <property type="molecule type" value="Genomic_DNA"/>
</dbReference>
<protein>
    <recommendedName>
        <fullName evidence="4">AF4/FMR2 family member 4-like</fullName>
    </recommendedName>
</protein>
<feature type="compositionally biased region" description="Low complexity" evidence="1">
    <location>
        <begin position="275"/>
        <end position="284"/>
    </location>
</feature>
<feature type="compositionally biased region" description="Low complexity" evidence="1">
    <location>
        <begin position="217"/>
        <end position="237"/>
    </location>
</feature>
<feature type="compositionally biased region" description="Low complexity" evidence="1">
    <location>
        <begin position="138"/>
        <end position="153"/>
    </location>
</feature>
<reference evidence="2 3" key="1">
    <citation type="submission" date="2023-05" db="EMBL/GenBank/DDBJ databases">
        <title>A 100% complete, gapless, phased diploid assembly of the Scenedesmus obliquus UTEX 3031 genome.</title>
        <authorList>
            <person name="Biondi T.C."/>
            <person name="Hanschen E.R."/>
            <person name="Kwon T."/>
            <person name="Eng W."/>
            <person name="Kruse C.P.S."/>
            <person name="Koehler S.I."/>
            <person name="Kunde Y."/>
            <person name="Gleasner C.D."/>
            <person name="You Mak K.T."/>
            <person name="Polle J."/>
            <person name="Hovde B.T."/>
            <person name="Starkenburg S.R."/>
        </authorList>
    </citation>
    <scope>NUCLEOTIDE SEQUENCE [LARGE SCALE GENOMIC DNA]</scope>
    <source>
        <strain evidence="2 3">DOE0152z</strain>
    </source>
</reference>
<feature type="region of interest" description="Disordered" evidence="1">
    <location>
        <begin position="306"/>
        <end position="345"/>
    </location>
</feature>
<organism evidence="2 3">
    <name type="scientific">Tetradesmus obliquus</name>
    <name type="common">Green alga</name>
    <name type="synonym">Acutodesmus obliquus</name>
    <dbReference type="NCBI Taxonomy" id="3088"/>
    <lineage>
        <taxon>Eukaryota</taxon>
        <taxon>Viridiplantae</taxon>
        <taxon>Chlorophyta</taxon>
        <taxon>core chlorophytes</taxon>
        <taxon>Chlorophyceae</taxon>
        <taxon>CS clade</taxon>
        <taxon>Sphaeropleales</taxon>
        <taxon>Scenedesmaceae</taxon>
        <taxon>Tetradesmus</taxon>
    </lineage>
</organism>
<evidence type="ECO:0000256" key="1">
    <source>
        <dbReference type="SAM" id="MobiDB-lite"/>
    </source>
</evidence>
<evidence type="ECO:0000313" key="3">
    <source>
        <dbReference type="Proteomes" id="UP001244341"/>
    </source>
</evidence>
<name>A0ABY8UEE8_TETOB</name>
<proteinExistence type="predicted"/>
<keyword evidence="3" id="KW-1185">Reference proteome</keyword>
<feature type="region of interest" description="Disordered" evidence="1">
    <location>
        <begin position="97"/>
        <end position="121"/>
    </location>
</feature>
<feature type="compositionally biased region" description="Polar residues" evidence="1">
    <location>
        <begin position="154"/>
        <end position="170"/>
    </location>
</feature>
<evidence type="ECO:0000313" key="2">
    <source>
        <dbReference type="EMBL" id="WIA19550.1"/>
    </source>
</evidence>
<feature type="compositionally biased region" description="Low complexity" evidence="1">
    <location>
        <begin position="98"/>
        <end position="116"/>
    </location>
</feature>
<gene>
    <name evidence="2" type="ORF">OEZ85_005492</name>
</gene>
<feature type="region of interest" description="Disordered" evidence="1">
    <location>
        <begin position="133"/>
        <end position="183"/>
    </location>
</feature>
<feature type="compositionally biased region" description="Low complexity" evidence="1">
    <location>
        <begin position="323"/>
        <end position="345"/>
    </location>
</feature>